<organism evidence="3 4">
    <name type="scientific">Tolypocladium capitatum</name>
    <dbReference type="NCBI Taxonomy" id="45235"/>
    <lineage>
        <taxon>Eukaryota</taxon>
        <taxon>Fungi</taxon>
        <taxon>Dikarya</taxon>
        <taxon>Ascomycota</taxon>
        <taxon>Pezizomycotina</taxon>
        <taxon>Sordariomycetes</taxon>
        <taxon>Hypocreomycetidae</taxon>
        <taxon>Hypocreales</taxon>
        <taxon>Ophiocordycipitaceae</taxon>
        <taxon>Tolypocladium</taxon>
    </lineage>
</organism>
<dbReference type="PANTHER" id="PTHR12289">
    <property type="entry name" value="METAXIN RELATED"/>
    <property type="match status" value="1"/>
</dbReference>
<accession>A0A2K3QMT0</accession>
<dbReference type="STRING" id="45235.A0A2K3QMT0"/>
<evidence type="ECO:0008006" key="5">
    <source>
        <dbReference type="Google" id="ProtNLM"/>
    </source>
</evidence>
<sequence length="318" mass="35000">MAAAAAAADERGWFAVPPPVRELFKLFPLRVYAADPLPARAPDRTCDRPRLYVFAGEDEARRGRPSYNPSCLKWQVRVRRCGCRVVLGGASELTMVVGVQTYLRIAGVDVDLVPSNNHASPSGSLPFLLPSSADSRPDVPLTGGKIARYAQDRSSQDLRDISSPRLHAYLALLTQNIRPAWLYALYILPANTPLLTTLYLPGNILLRTPLLRTLRTAAAAEILKTTRRPLLSPPRLLADAAAAFRSLAALLADHEWFFAADAPGTFDAEVFAYTHLILDEAIGWRDDPLRTCLAEFPNLVRHSTRLYEACWGAGETEA</sequence>
<dbReference type="AlphaFoldDB" id="A0A2K3QMT0"/>
<dbReference type="Pfam" id="PF17172">
    <property type="entry name" value="GST_N_4"/>
    <property type="match status" value="1"/>
</dbReference>
<evidence type="ECO:0000259" key="2">
    <source>
        <dbReference type="Pfam" id="PF17172"/>
    </source>
</evidence>
<dbReference type="OrthoDB" id="198787at2759"/>
<feature type="domain" description="Metaxin glutathione S-transferase" evidence="1">
    <location>
        <begin position="241"/>
        <end position="305"/>
    </location>
</feature>
<dbReference type="InterPro" id="IPR033468">
    <property type="entry name" value="Metaxin_GST"/>
</dbReference>
<keyword evidence="4" id="KW-1185">Reference proteome</keyword>
<dbReference type="EMBL" id="NRSZ01000200">
    <property type="protein sequence ID" value="PNY28841.1"/>
    <property type="molecule type" value="Genomic_DNA"/>
</dbReference>
<proteinExistence type="predicted"/>
<evidence type="ECO:0000259" key="1">
    <source>
        <dbReference type="Pfam" id="PF17171"/>
    </source>
</evidence>
<dbReference type="PANTHER" id="PTHR12289:SF44">
    <property type="entry name" value="OUTER MEMBRANE PROTEIN (SAM35), PUTATIVE (AFU_ORTHOLOGUE AFUA_1G13180)-RELATED"/>
    <property type="match status" value="1"/>
</dbReference>
<dbReference type="GO" id="GO:0007005">
    <property type="term" value="P:mitochondrion organization"/>
    <property type="evidence" value="ECO:0007669"/>
    <property type="project" value="TreeGrafter"/>
</dbReference>
<reference evidence="3 4" key="1">
    <citation type="submission" date="2017-08" db="EMBL/GenBank/DDBJ databases">
        <title>Harnessing the power of phylogenomics to disentangle the directionality and signatures of interkingdom host jumping in the parasitic fungal genus Tolypocladium.</title>
        <authorList>
            <person name="Quandt C.A."/>
            <person name="Patterson W."/>
            <person name="Spatafora J.W."/>
        </authorList>
    </citation>
    <scope>NUCLEOTIDE SEQUENCE [LARGE SCALE GENOMIC DNA]</scope>
    <source>
        <strain evidence="3 4">CBS 113982</strain>
    </source>
</reference>
<dbReference type="GO" id="GO:0001401">
    <property type="term" value="C:SAM complex"/>
    <property type="evidence" value="ECO:0007669"/>
    <property type="project" value="TreeGrafter"/>
</dbReference>
<dbReference type="Pfam" id="PF17171">
    <property type="entry name" value="GST_C_6"/>
    <property type="match status" value="1"/>
</dbReference>
<gene>
    <name evidence="3" type="ORF">TCAP_01238</name>
</gene>
<feature type="domain" description="Thioredoxin-like fold" evidence="2">
    <location>
        <begin position="97"/>
        <end position="191"/>
    </location>
</feature>
<comment type="caution">
    <text evidence="3">The sequence shown here is derived from an EMBL/GenBank/DDBJ whole genome shotgun (WGS) entry which is preliminary data.</text>
</comment>
<dbReference type="InterPro" id="IPR012336">
    <property type="entry name" value="Thioredoxin-like_fold"/>
</dbReference>
<dbReference type="InterPro" id="IPR050931">
    <property type="entry name" value="Mito_Protein_Transport_Metaxin"/>
</dbReference>
<name>A0A2K3QMT0_9HYPO</name>
<evidence type="ECO:0000313" key="3">
    <source>
        <dbReference type="EMBL" id="PNY28841.1"/>
    </source>
</evidence>
<evidence type="ECO:0000313" key="4">
    <source>
        <dbReference type="Proteomes" id="UP000236621"/>
    </source>
</evidence>
<dbReference type="Proteomes" id="UP000236621">
    <property type="component" value="Unassembled WGS sequence"/>
</dbReference>
<protein>
    <recommendedName>
        <fullName evidence="5">Metaxin-1</fullName>
    </recommendedName>
</protein>